<dbReference type="Pfam" id="PF12833">
    <property type="entry name" value="HTH_18"/>
    <property type="match status" value="1"/>
</dbReference>
<dbReference type="PROSITE" id="PS01124">
    <property type="entry name" value="HTH_ARAC_FAMILY_2"/>
    <property type="match status" value="1"/>
</dbReference>
<evidence type="ECO:0000256" key="2">
    <source>
        <dbReference type="ARBA" id="ARBA00023125"/>
    </source>
</evidence>
<dbReference type="PANTHER" id="PTHR43280:SF27">
    <property type="entry name" value="TRANSCRIPTIONAL REGULATOR MTLR"/>
    <property type="match status" value="1"/>
</dbReference>
<dbReference type="PRINTS" id="PR00032">
    <property type="entry name" value="HTHARAC"/>
</dbReference>
<dbReference type="Gene3D" id="1.10.10.60">
    <property type="entry name" value="Homeodomain-like"/>
    <property type="match status" value="2"/>
</dbReference>
<feature type="domain" description="HTH araC/xylS-type" evidence="4">
    <location>
        <begin position="226"/>
        <end position="324"/>
    </location>
</feature>
<dbReference type="PROSITE" id="PS00041">
    <property type="entry name" value="HTH_ARAC_FAMILY_1"/>
    <property type="match status" value="1"/>
</dbReference>
<evidence type="ECO:0000313" key="6">
    <source>
        <dbReference type="Proteomes" id="UP001570417"/>
    </source>
</evidence>
<dbReference type="InterPro" id="IPR020449">
    <property type="entry name" value="Tscrpt_reg_AraC-type_HTH"/>
</dbReference>
<organism evidence="5 6">
    <name type="scientific">Vibrio gallaecicus</name>
    <dbReference type="NCBI Taxonomy" id="552386"/>
    <lineage>
        <taxon>Bacteria</taxon>
        <taxon>Pseudomonadati</taxon>
        <taxon>Pseudomonadota</taxon>
        <taxon>Gammaproteobacteria</taxon>
        <taxon>Vibrionales</taxon>
        <taxon>Vibrionaceae</taxon>
        <taxon>Vibrio</taxon>
    </lineage>
</organism>
<dbReference type="RefSeq" id="WP_372268100.1">
    <property type="nucleotide sequence ID" value="NZ_JBFRUW010000092.1"/>
</dbReference>
<keyword evidence="6" id="KW-1185">Reference proteome</keyword>
<keyword evidence="1" id="KW-0805">Transcription regulation</keyword>
<dbReference type="SUPFAM" id="SSF46689">
    <property type="entry name" value="Homeodomain-like"/>
    <property type="match status" value="2"/>
</dbReference>
<gene>
    <name evidence="5" type="ORF">AB4566_20075</name>
</gene>
<proteinExistence type="predicted"/>
<comment type="caution">
    <text evidence="5">The sequence shown here is derived from an EMBL/GenBank/DDBJ whole genome shotgun (WGS) entry which is preliminary data.</text>
</comment>
<dbReference type="PANTHER" id="PTHR43280">
    <property type="entry name" value="ARAC-FAMILY TRANSCRIPTIONAL REGULATOR"/>
    <property type="match status" value="1"/>
</dbReference>
<evidence type="ECO:0000256" key="3">
    <source>
        <dbReference type="ARBA" id="ARBA00023163"/>
    </source>
</evidence>
<reference evidence="5 6" key="1">
    <citation type="journal article" date="2024" name="ISME J.">
        <title>Tailless and filamentous prophages are predominant in marine Vibrio.</title>
        <authorList>
            <person name="Steensen K."/>
            <person name="Seneca J."/>
            <person name="Bartlau N."/>
            <person name="Yu X.A."/>
            <person name="Hussain F.A."/>
            <person name="Polz M.F."/>
        </authorList>
    </citation>
    <scope>NUCLEOTIDE SEQUENCE [LARGE SCALE GENOMIC DNA]</scope>
    <source>
        <strain evidence="5 6">10N.222.51.A1</strain>
    </source>
</reference>
<dbReference type="InterPro" id="IPR018060">
    <property type="entry name" value="HTH_AraC"/>
</dbReference>
<accession>A0ABV4NHF6</accession>
<dbReference type="Proteomes" id="UP001570417">
    <property type="component" value="Unassembled WGS sequence"/>
</dbReference>
<keyword evidence="2" id="KW-0238">DNA-binding</keyword>
<evidence type="ECO:0000313" key="5">
    <source>
        <dbReference type="EMBL" id="MFA0570564.1"/>
    </source>
</evidence>
<dbReference type="InterPro" id="IPR018062">
    <property type="entry name" value="HTH_AraC-typ_CS"/>
</dbReference>
<keyword evidence="3" id="KW-0804">Transcription</keyword>
<protein>
    <submittedName>
        <fullName evidence="5">Helix-turn-helix transcriptional regulator</fullName>
    </submittedName>
</protein>
<dbReference type="InterPro" id="IPR009057">
    <property type="entry name" value="Homeodomain-like_sf"/>
</dbReference>
<sequence>MPAAHQNKQRKEMSRVALIKRVEETEKQLIVGESNKKQSPLVEGKFVIYNSENRFSMHGGNCLELVDSEVVATAQASMIITILLSGSLSVSYDNLKLDLNSDESPKGAIVNLSTPACFRKTITRGNQLSKLHIMISPIWIKQHTALNCTLHSFSNIDQSHQLLNVTPEIITLVEKILDLPNSNDFISSLQKETLAQQLIFDVLKQLSPEKLGNSESEKQPLNDKISASIHYIESHLAEDISLDFLAEKMAMSVSNLQRKFKQDLGVTVSSYIRQRRLEIAKVHIERGTMTITEAAYEAGYHHPSNFTNAFKKLFGVSPKELYEQHIAISNKALV</sequence>
<evidence type="ECO:0000259" key="4">
    <source>
        <dbReference type="PROSITE" id="PS01124"/>
    </source>
</evidence>
<evidence type="ECO:0000256" key="1">
    <source>
        <dbReference type="ARBA" id="ARBA00023015"/>
    </source>
</evidence>
<dbReference type="EMBL" id="JBFRUW010000092">
    <property type="protein sequence ID" value="MFA0570564.1"/>
    <property type="molecule type" value="Genomic_DNA"/>
</dbReference>
<name>A0ABV4NHF6_9VIBR</name>
<dbReference type="SMART" id="SM00342">
    <property type="entry name" value="HTH_ARAC"/>
    <property type="match status" value="1"/>
</dbReference>